<sequence length="111" mass="12948">MTATVNIPVEYITVLQALGGMKEAIQDAIRLYAIERVGERIGKLQREIASFQAQYGMRYEQFYTAVTTDEAFAQTLRQTHPTWERDFQTWEYDLEELQEWLGHLGRISMPS</sequence>
<evidence type="ECO:0000313" key="1">
    <source>
        <dbReference type="EMBL" id="GAK53324.1"/>
    </source>
</evidence>
<keyword evidence="2" id="KW-1185">Reference proteome</keyword>
<dbReference type="STRING" id="1499966.U14_04589"/>
<dbReference type="HOGENOM" id="CLU_2153361_0_0_0"/>
<gene>
    <name evidence="1" type="ORF">U14_04589</name>
</gene>
<dbReference type="Proteomes" id="UP000030700">
    <property type="component" value="Unassembled WGS sequence"/>
</dbReference>
<name>A0A0S6W4M0_9BACT</name>
<organism evidence="1 2">
    <name type="scientific">Candidatus Moduliflexus flocculans</name>
    <dbReference type="NCBI Taxonomy" id="1499966"/>
    <lineage>
        <taxon>Bacteria</taxon>
        <taxon>Candidatus Moduliflexota</taxon>
        <taxon>Candidatus Moduliflexia</taxon>
        <taxon>Candidatus Moduliflexales</taxon>
        <taxon>Candidatus Moduliflexaceae</taxon>
    </lineage>
</organism>
<reference evidence="1 2" key="1">
    <citation type="journal article" date="2015" name="PeerJ">
        <title>First genomic representation of candidate bacterial phylum KSB3 points to enhanced environmental sensing as a trigger of wastewater bulking.</title>
        <authorList>
            <person name="Sekiguchi Y."/>
            <person name="Ohashi A."/>
            <person name="Parks D.H."/>
            <person name="Yamauchi T."/>
            <person name="Tyson G.W."/>
            <person name="Hugenholtz P."/>
        </authorList>
    </citation>
    <scope>NUCLEOTIDE SEQUENCE [LARGE SCALE GENOMIC DNA]</scope>
</reference>
<proteinExistence type="predicted"/>
<evidence type="ECO:0000313" key="2">
    <source>
        <dbReference type="Proteomes" id="UP000030700"/>
    </source>
</evidence>
<protein>
    <submittedName>
        <fullName evidence="1">Uncharacterized protein</fullName>
    </submittedName>
</protein>
<dbReference type="EMBL" id="DF820459">
    <property type="protein sequence ID" value="GAK53324.1"/>
    <property type="molecule type" value="Genomic_DNA"/>
</dbReference>
<dbReference type="AlphaFoldDB" id="A0A0S6W4M0"/>
<accession>A0A0S6W4M0</accession>